<dbReference type="InterPro" id="IPR001173">
    <property type="entry name" value="Glyco_trans_2-like"/>
</dbReference>
<dbReference type="AlphaFoldDB" id="A0A852U466"/>
<feature type="domain" description="Glycosyltransferase 2-like" evidence="1">
    <location>
        <begin position="5"/>
        <end position="134"/>
    </location>
</feature>
<dbReference type="Gene3D" id="3.90.550.10">
    <property type="entry name" value="Spore Coat Polysaccharide Biosynthesis Protein SpsA, Chain A"/>
    <property type="match status" value="1"/>
</dbReference>
<dbReference type="PANTHER" id="PTHR43685:SF2">
    <property type="entry name" value="GLYCOSYLTRANSFERASE 2-LIKE DOMAIN-CONTAINING PROTEIN"/>
    <property type="match status" value="1"/>
</dbReference>
<dbReference type="SUPFAM" id="SSF53448">
    <property type="entry name" value="Nucleotide-diphospho-sugar transferases"/>
    <property type="match status" value="1"/>
</dbReference>
<dbReference type="Proteomes" id="UP000589036">
    <property type="component" value="Unassembled WGS sequence"/>
</dbReference>
<sequence>MTTLSVIVPARDVEPYIADTLASLGRNARKDFEFIVVDDGSTDATPEIVTDFAERLGGLSMIRNDAAVGLSAARNQGLAAASGRYIVYLDGDDWLPSGYLAEALEAIRRLDVGFVKTDHVRVTGKNRVLVRAPEGRRNVPLAPRSAILPENVATMVDYPNAWSGIADREKLQDRGLLTFNEKLLTAEDREWTWRLHLHAESFAVVSLIGVCYRRSVAGSLTRIGDERQLHFFDSFDGVLAELERDPEGDRFLPKALRSYCAMIAFHLQEEERLTPPLRRRQRQRAAETLRRMPPDVLDRILGSIDNEREEQLRAVVDPGKALAR</sequence>
<comment type="caution">
    <text evidence="2">The sequence shown here is derived from an EMBL/GenBank/DDBJ whole genome shotgun (WGS) entry which is preliminary data.</text>
</comment>
<dbReference type="InterPro" id="IPR050834">
    <property type="entry name" value="Glycosyltransf_2"/>
</dbReference>
<organism evidence="2 3">
    <name type="scientific">Spinactinospora alkalitolerans</name>
    <dbReference type="NCBI Taxonomy" id="687207"/>
    <lineage>
        <taxon>Bacteria</taxon>
        <taxon>Bacillati</taxon>
        <taxon>Actinomycetota</taxon>
        <taxon>Actinomycetes</taxon>
        <taxon>Streptosporangiales</taxon>
        <taxon>Nocardiopsidaceae</taxon>
        <taxon>Spinactinospora</taxon>
    </lineage>
</organism>
<accession>A0A852U466</accession>
<protein>
    <submittedName>
        <fullName evidence="2">Glycosyltransferase involved in cell wall biosynthesis</fullName>
    </submittedName>
</protein>
<gene>
    <name evidence="2" type="ORF">HDA32_004823</name>
</gene>
<evidence type="ECO:0000259" key="1">
    <source>
        <dbReference type="Pfam" id="PF00535"/>
    </source>
</evidence>
<keyword evidence="3" id="KW-1185">Reference proteome</keyword>
<proteinExistence type="predicted"/>
<dbReference type="CDD" id="cd00761">
    <property type="entry name" value="Glyco_tranf_GTA_type"/>
    <property type="match status" value="1"/>
</dbReference>
<keyword evidence="2" id="KW-0808">Transferase</keyword>
<evidence type="ECO:0000313" key="2">
    <source>
        <dbReference type="EMBL" id="NYE49703.1"/>
    </source>
</evidence>
<dbReference type="Pfam" id="PF00535">
    <property type="entry name" value="Glycos_transf_2"/>
    <property type="match status" value="1"/>
</dbReference>
<name>A0A852U466_9ACTN</name>
<evidence type="ECO:0000313" key="3">
    <source>
        <dbReference type="Proteomes" id="UP000589036"/>
    </source>
</evidence>
<dbReference type="EMBL" id="JACCCC010000001">
    <property type="protein sequence ID" value="NYE49703.1"/>
    <property type="molecule type" value="Genomic_DNA"/>
</dbReference>
<dbReference type="RefSeq" id="WP_179645321.1">
    <property type="nucleotide sequence ID" value="NZ_BAAAYY010000037.1"/>
</dbReference>
<reference evidence="2 3" key="1">
    <citation type="submission" date="2020-07" db="EMBL/GenBank/DDBJ databases">
        <title>Sequencing the genomes of 1000 actinobacteria strains.</title>
        <authorList>
            <person name="Klenk H.-P."/>
        </authorList>
    </citation>
    <scope>NUCLEOTIDE SEQUENCE [LARGE SCALE GENOMIC DNA]</scope>
    <source>
        <strain evidence="2 3">CXB654</strain>
    </source>
</reference>
<dbReference type="GO" id="GO:0016740">
    <property type="term" value="F:transferase activity"/>
    <property type="evidence" value="ECO:0007669"/>
    <property type="project" value="UniProtKB-KW"/>
</dbReference>
<dbReference type="InterPro" id="IPR029044">
    <property type="entry name" value="Nucleotide-diphossugar_trans"/>
</dbReference>
<dbReference type="PANTHER" id="PTHR43685">
    <property type="entry name" value="GLYCOSYLTRANSFERASE"/>
    <property type="match status" value="1"/>
</dbReference>